<keyword evidence="4" id="KW-0804">Transcription</keyword>
<evidence type="ECO:0000256" key="4">
    <source>
        <dbReference type="ARBA" id="ARBA00023163"/>
    </source>
</evidence>
<dbReference type="OrthoDB" id="9813056at2"/>
<dbReference type="EMBL" id="QGAC01000001">
    <property type="protein sequence ID" value="TKJ95207.1"/>
    <property type="molecule type" value="Genomic_DNA"/>
</dbReference>
<dbReference type="RefSeq" id="WP_137268627.1">
    <property type="nucleotide sequence ID" value="NZ_JACYNM010000001.1"/>
</dbReference>
<evidence type="ECO:0000256" key="3">
    <source>
        <dbReference type="ARBA" id="ARBA00023125"/>
    </source>
</evidence>
<dbReference type="InterPro" id="IPR036388">
    <property type="entry name" value="WH-like_DNA-bd_sf"/>
</dbReference>
<dbReference type="STRING" id="1219360.GCA_001571305_00778"/>
<name>A0A4V5UB80_9GAMM</name>
<evidence type="ECO:0000259" key="5">
    <source>
        <dbReference type="PROSITE" id="PS50931"/>
    </source>
</evidence>
<dbReference type="Gene3D" id="3.40.190.290">
    <property type="match status" value="1"/>
</dbReference>
<dbReference type="Pfam" id="PF03466">
    <property type="entry name" value="LysR_substrate"/>
    <property type="match status" value="1"/>
</dbReference>
<protein>
    <submittedName>
        <fullName evidence="7">LysR family transcriptional regulator</fullName>
    </submittedName>
</protein>
<dbReference type="PANTHER" id="PTHR30537">
    <property type="entry name" value="HTH-TYPE TRANSCRIPTIONAL REGULATOR"/>
    <property type="match status" value="1"/>
</dbReference>
<keyword evidence="9" id="KW-1185">Reference proteome</keyword>
<dbReference type="AlphaFoldDB" id="A0A4V5UB80"/>
<dbReference type="InterPro" id="IPR005119">
    <property type="entry name" value="LysR_subst-bd"/>
</dbReference>
<keyword evidence="2" id="KW-0805">Transcription regulation</keyword>
<dbReference type="EMBL" id="JACYNN010000001">
    <property type="protein sequence ID" value="MBD8105086.1"/>
    <property type="molecule type" value="Genomic_DNA"/>
</dbReference>
<comment type="caution">
    <text evidence="7">The sequence shown here is derived from an EMBL/GenBank/DDBJ whole genome shotgun (WGS) entry which is preliminary data.</text>
</comment>
<dbReference type="GO" id="GO:0043565">
    <property type="term" value="F:sequence-specific DNA binding"/>
    <property type="evidence" value="ECO:0007669"/>
    <property type="project" value="TreeGrafter"/>
</dbReference>
<evidence type="ECO:0000313" key="8">
    <source>
        <dbReference type="Proteomes" id="UP000306393"/>
    </source>
</evidence>
<evidence type="ECO:0000256" key="1">
    <source>
        <dbReference type="ARBA" id="ARBA00009437"/>
    </source>
</evidence>
<dbReference type="Proteomes" id="UP000306393">
    <property type="component" value="Unassembled WGS sequence"/>
</dbReference>
<dbReference type="GO" id="GO:0006351">
    <property type="term" value="P:DNA-templated transcription"/>
    <property type="evidence" value="ECO:0007669"/>
    <property type="project" value="TreeGrafter"/>
</dbReference>
<dbReference type="Gene3D" id="1.10.10.10">
    <property type="entry name" value="Winged helix-like DNA-binding domain superfamily/Winged helix DNA-binding domain"/>
    <property type="match status" value="1"/>
</dbReference>
<dbReference type="InterPro" id="IPR000847">
    <property type="entry name" value="LysR_HTH_N"/>
</dbReference>
<gene>
    <name evidence="7" type="ORF">EpCFBP13511_02290</name>
    <name evidence="6" type="ORF">IFT93_01455</name>
</gene>
<comment type="similarity">
    <text evidence="1">Belongs to the LysR transcriptional regulatory family.</text>
</comment>
<dbReference type="GO" id="GO:0003700">
    <property type="term" value="F:DNA-binding transcription factor activity"/>
    <property type="evidence" value="ECO:0007669"/>
    <property type="project" value="InterPro"/>
</dbReference>
<proteinExistence type="inferred from homology"/>
<sequence>MERVDFADLQIFLTVLRCRSFKLAGIERGLSSSAVSHAIRRLETRLGARLLNRTSRAVSSTALGQDLAEKLAGGFDAIAAALETLNAPGRGSFGVLRLNVFADAAHQLIAPALPEFATQCPQVRLTIVVEDRPVDITAGGFDAGMRYGHLVPEDMVAVPLTGPQRWIVAGSPDYLRRRGTPQTPADLAGHHCIQLLLGDNAHFRWEFAGPDGTYSLSVPGLITLKDTATSISAAKAGIGLTYVLESRIKQELAEGTLVSTLPAHAAHGDPFNIYYSSRRYVHPALRELVNIIRTGNGLQPLPAIPSVTLQE</sequence>
<evidence type="ECO:0000313" key="7">
    <source>
        <dbReference type="EMBL" id="TKJ95207.1"/>
    </source>
</evidence>
<feature type="domain" description="HTH lysR-type" evidence="5">
    <location>
        <begin position="4"/>
        <end position="61"/>
    </location>
</feature>
<dbReference type="SUPFAM" id="SSF46785">
    <property type="entry name" value="Winged helix' DNA-binding domain"/>
    <property type="match status" value="1"/>
</dbReference>
<dbReference type="SUPFAM" id="SSF53850">
    <property type="entry name" value="Periplasmic binding protein-like II"/>
    <property type="match status" value="1"/>
</dbReference>
<dbReference type="Pfam" id="PF00126">
    <property type="entry name" value="HTH_1"/>
    <property type="match status" value="1"/>
</dbReference>
<dbReference type="InterPro" id="IPR058163">
    <property type="entry name" value="LysR-type_TF_proteobact-type"/>
</dbReference>
<reference evidence="6 9" key="2">
    <citation type="journal article" date="2020" name="FEMS Microbiol. Ecol.">
        <title>Temporal dynamics of bacterial communities during seed development and maturation.</title>
        <authorList>
            <person name="Chesneau G."/>
            <person name="Torres-Cortes G."/>
            <person name="Briand M."/>
            <person name="Darrasse A."/>
            <person name="Preveaux A."/>
            <person name="Marais C."/>
            <person name="Jacques M.A."/>
            <person name="Shade A."/>
            <person name="Barret M."/>
        </authorList>
    </citation>
    <scope>NUCLEOTIDE SEQUENCE [LARGE SCALE GENOMIC DNA]</scope>
    <source>
        <strain evidence="6 9">CFBP13732</strain>
    </source>
</reference>
<dbReference type="Proteomes" id="UP000661012">
    <property type="component" value="Unassembled WGS sequence"/>
</dbReference>
<dbReference type="PROSITE" id="PS50931">
    <property type="entry name" value="HTH_LYSR"/>
    <property type="match status" value="1"/>
</dbReference>
<dbReference type="PANTHER" id="PTHR30537:SF1">
    <property type="entry name" value="HTH-TYPE TRANSCRIPTIONAL REGULATOR PGRR"/>
    <property type="match status" value="1"/>
</dbReference>
<dbReference type="InterPro" id="IPR036390">
    <property type="entry name" value="WH_DNA-bd_sf"/>
</dbReference>
<organism evidence="7 8">
    <name type="scientific">Erwinia persicina</name>
    <dbReference type="NCBI Taxonomy" id="55211"/>
    <lineage>
        <taxon>Bacteria</taxon>
        <taxon>Pseudomonadati</taxon>
        <taxon>Pseudomonadota</taxon>
        <taxon>Gammaproteobacteria</taxon>
        <taxon>Enterobacterales</taxon>
        <taxon>Erwiniaceae</taxon>
        <taxon>Erwinia</taxon>
    </lineage>
</organism>
<reference evidence="7 8" key="1">
    <citation type="journal article" date="2019" name="Sci. Rep.">
        <title>Differences in resource use lead to coexistence of seed-transmitted microbial populations.</title>
        <authorList>
            <person name="Torres-Cortes G."/>
            <person name="Garcia B.J."/>
            <person name="Compant S."/>
            <person name="Rezki S."/>
            <person name="Jones P."/>
            <person name="Preveaux A."/>
            <person name="Briand M."/>
            <person name="Roulet A."/>
            <person name="Bouchez O."/>
            <person name="Jacobson D."/>
            <person name="Barret M."/>
        </authorList>
    </citation>
    <scope>NUCLEOTIDE SEQUENCE [LARGE SCALE GENOMIC DNA]</scope>
    <source>
        <strain evidence="7 8">CFBP13511</strain>
    </source>
</reference>
<accession>A0A4V5UB80</accession>
<keyword evidence="3" id="KW-0238">DNA-binding</keyword>
<evidence type="ECO:0000313" key="9">
    <source>
        <dbReference type="Proteomes" id="UP000661012"/>
    </source>
</evidence>
<evidence type="ECO:0000256" key="2">
    <source>
        <dbReference type="ARBA" id="ARBA00023015"/>
    </source>
</evidence>
<evidence type="ECO:0000313" key="6">
    <source>
        <dbReference type="EMBL" id="MBD8105086.1"/>
    </source>
</evidence>